<dbReference type="PANTHER" id="PTHR48112:SF22">
    <property type="entry name" value="MITOCHONDRIAL TRANSCRIPTION FACTOR A, ISOFORM B"/>
    <property type="match status" value="1"/>
</dbReference>
<evidence type="ECO:0000256" key="2">
    <source>
        <dbReference type="PROSITE-ProRule" id="PRU00267"/>
    </source>
</evidence>
<keyword evidence="1 2" id="KW-0238">DNA-binding</keyword>
<dbReference type="AlphaFoldDB" id="A0A7S1YPH2"/>
<evidence type="ECO:0000256" key="1">
    <source>
        <dbReference type="ARBA" id="ARBA00023125"/>
    </source>
</evidence>
<name>A0A7S1YPH2_9STRA</name>
<keyword evidence="2" id="KW-0539">Nucleus</keyword>
<dbReference type="EMBL" id="HBGN01002372">
    <property type="protein sequence ID" value="CAD9315193.1"/>
    <property type="molecule type" value="Transcribed_RNA"/>
</dbReference>
<organism evidence="4">
    <name type="scientific">Ditylum brightwellii</name>
    <dbReference type="NCBI Taxonomy" id="49249"/>
    <lineage>
        <taxon>Eukaryota</taxon>
        <taxon>Sar</taxon>
        <taxon>Stramenopiles</taxon>
        <taxon>Ochrophyta</taxon>
        <taxon>Bacillariophyta</taxon>
        <taxon>Mediophyceae</taxon>
        <taxon>Lithodesmiophycidae</taxon>
        <taxon>Lithodesmiales</taxon>
        <taxon>Lithodesmiaceae</taxon>
        <taxon>Ditylum</taxon>
    </lineage>
</organism>
<dbReference type="PANTHER" id="PTHR48112">
    <property type="entry name" value="HIGH MOBILITY GROUP PROTEIN DSP1"/>
    <property type="match status" value="1"/>
</dbReference>
<evidence type="ECO:0000313" key="4">
    <source>
        <dbReference type="EMBL" id="CAD9315193.1"/>
    </source>
</evidence>
<dbReference type="InterPro" id="IPR009071">
    <property type="entry name" value="HMG_box_dom"/>
</dbReference>
<dbReference type="Pfam" id="PF00505">
    <property type="entry name" value="HMG_box"/>
    <property type="match status" value="1"/>
</dbReference>
<sequence>MKLNAVVNEGSADANTGYWGGVFIRDSTKRVATIDGFGGDTETCIHEVANNLGAYVPFPESDLDFLTSYFENVERREQDFSEGDDIFYETYTPGICETQFEKIMGMVIDRFMTTTDKSDWLLPEFRKHLRVKRPPSMFLLYFQEMRSILLSKNPNLTYGGVAKHISQRYKDLSAEELKKYEDLCHEGRKRYERELKECDVSRPSKHVERIWKVSGKSYGSS</sequence>
<dbReference type="GO" id="GO:0003677">
    <property type="term" value="F:DNA binding"/>
    <property type="evidence" value="ECO:0007669"/>
    <property type="project" value="UniProtKB-UniRule"/>
</dbReference>
<dbReference type="Gene3D" id="1.10.30.10">
    <property type="entry name" value="High mobility group box domain"/>
    <property type="match status" value="1"/>
</dbReference>
<reference evidence="4" key="1">
    <citation type="submission" date="2021-01" db="EMBL/GenBank/DDBJ databases">
        <authorList>
            <person name="Corre E."/>
            <person name="Pelletier E."/>
            <person name="Niang G."/>
            <person name="Scheremetjew M."/>
            <person name="Finn R."/>
            <person name="Kale V."/>
            <person name="Holt S."/>
            <person name="Cochrane G."/>
            <person name="Meng A."/>
            <person name="Brown T."/>
            <person name="Cohen L."/>
        </authorList>
    </citation>
    <scope>NUCLEOTIDE SEQUENCE</scope>
    <source>
        <strain evidence="4">Pop2</strain>
    </source>
</reference>
<evidence type="ECO:0000259" key="3">
    <source>
        <dbReference type="PROSITE" id="PS50118"/>
    </source>
</evidence>
<proteinExistence type="predicted"/>
<dbReference type="GO" id="GO:0005634">
    <property type="term" value="C:nucleus"/>
    <property type="evidence" value="ECO:0007669"/>
    <property type="project" value="UniProtKB-UniRule"/>
</dbReference>
<dbReference type="SMART" id="SM00398">
    <property type="entry name" value="HMG"/>
    <property type="match status" value="1"/>
</dbReference>
<dbReference type="SUPFAM" id="SSF47095">
    <property type="entry name" value="HMG-box"/>
    <property type="match status" value="1"/>
</dbReference>
<protein>
    <recommendedName>
        <fullName evidence="3">HMG box domain-containing protein</fullName>
    </recommendedName>
</protein>
<dbReference type="InterPro" id="IPR036910">
    <property type="entry name" value="HMG_box_dom_sf"/>
</dbReference>
<accession>A0A7S1YPH2</accession>
<feature type="domain" description="HMG box" evidence="3">
    <location>
        <begin position="131"/>
        <end position="199"/>
    </location>
</feature>
<dbReference type="InterPro" id="IPR050342">
    <property type="entry name" value="HMGB"/>
</dbReference>
<gene>
    <name evidence="4" type="ORF">DBRI1063_LOCUS1599</name>
</gene>
<dbReference type="PROSITE" id="PS50118">
    <property type="entry name" value="HMG_BOX_2"/>
    <property type="match status" value="1"/>
</dbReference>
<dbReference type="CDD" id="cd00084">
    <property type="entry name" value="HMG-box_SF"/>
    <property type="match status" value="1"/>
</dbReference>
<feature type="DNA-binding region" description="HMG box" evidence="2">
    <location>
        <begin position="131"/>
        <end position="199"/>
    </location>
</feature>